<dbReference type="GO" id="GO:0005881">
    <property type="term" value="C:cytoplasmic microtubule"/>
    <property type="evidence" value="ECO:0007669"/>
    <property type="project" value="TreeGrafter"/>
</dbReference>
<dbReference type="InterPro" id="IPR024395">
    <property type="entry name" value="CLASP_N_dom"/>
</dbReference>
<reference evidence="9 10" key="1">
    <citation type="submission" date="2016-07" db="EMBL/GenBank/DDBJ databases">
        <title>Draft genome of the white-rot fungus Obba rivulosa 3A-2.</title>
        <authorList>
            <consortium name="DOE Joint Genome Institute"/>
            <person name="Miettinen O."/>
            <person name="Riley R."/>
            <person name="Acob R."/>
            <person name="Barry K."/>
            <person name="Cullen D."/>
            <person name="De Vries R."/>
            <person name="Hainaut M."/>
            <person name="Hatakka A."/>
            <person name="Henrissat B."/>
            <person name="Hilden K."/>
            <person name="Kuo R."/>
            <person name="Labutti K."/>
            <person name="Lipzen A."/>
            <person name="Makela M.R."/>
            <person name="Sandor L."/>
            <person name="Spatafora J.W."/>
            <person name="Grigoriev I.V."/>
            <person name="Hibbett D.S."/>
        </authorList>
    </citation>
    <scope>NUCLEOTIDE SEQUENCE [LARGE SCALE GENOMIC DNA]</scope>
    <source>
        <strain evidence="9 10">3A-2</strain>
    </source>
</reference>
<keyword evidence="5" id="KW-0498">Mitosis</keyword>
<evidence type="ECO:0000256" key="6">
    <source>
        <dbReference type="ARBA" id="ARBA00023212"/>
    </source>
</evidence>
<dbReference type="Gene3D" id="1.25.10.10">
    <property type="entry name" value="Leucine-rich Repeat Variant"/>
    <property type="match status" value="1"/>
</dbReference>
<evidence type="ECO:0000256" key="3">
    <source>
        <dbReference type="ARBA" id="ARBA00022618"/>
    </source>
</evidence>
<dbReference type="GO" id="GO:0005815">
    <property type="term" value="C:microtubule organizing center"/>
    <property type="evidence" value="ECO:0007669"/>
    <property type="project" value="TreeGrafter"/>
</dbReference>
<evidence type="ECO:0000313" key="9">
    <source>
        <dbReference type="EMBL" id="OCH93134.1"/>
    </source>
</evidence>
<keyword evidence="6" id="KW-0206">Cytoskeleton</keyword>
<dbReference type="GO" id="GO:0008017">
    <property type="term" value="F:microtubule binding"/>
    <property type="evidence" value="ECO:0007669"/>
    <property type="project" value="TreeGrafter"/>
</dbReference>
<evidence type="ECO:0000256" key="5">
    <source>
        <dbReference type="ARBA" id="ARBA00022776"/>
    </source>
</evidence>
<gene>
    <name evidence="9" type="ORF">OBBRIDRAFT_725457</name>
</gene>
<keyword evidence="5" id="KW-0131">Cell cycle</keyword>
<dbReference type="SUPFAM" id="SSF48371">
    <property type="entry name" value="ARM repeat"/>
    <property type="match status" value="1"/>
</dbReference>
<name>A0A8E2B314_9APHY</name>
<proteinExistence type="inferred from homology"/>
<feature type="domain" description="CLASP N-terminal" evidence="8">
    <location>
        <begin position="22"/>
        <end position="215"/>
    </location>
</feature>
<dbReference type="GO" id="GO:1990023">
    <property type="term" value="C:mitotic spindle midzone"/>
    <property type="evidence" value="ECO:0007669"/>
    <property type="project" value="TreeGrafter"/>
</dbReference>
<dbReference type="EMBL" id="KV722359">
    <property type="protein sequence ID" value="OCH93134.1"/>
    <property type="molecule type" value="Genomic_DNA"/>
</dbReference>
<evidence type="ECO:0000313" key="10">
    <source>
        <dbReference type="Proteomes" id="UP000250043"/>
    </source>
</evidence>
<dbReference type="InterPro" id="IPR016024">
    <property type="entry name" value="ARM-type_fold"/>
</dbReference>
<evidence type="ECO:0000259" key="8">
    <source>
        <dbReference type="Pfam" id="PF12348"/>
    </source>
</evidence>
<keyword evidence="3" id="KW-0132">Cell division</keyword>
<dbReference type="OrthoDB" id="46159at2759"/>
<organism evidence="9 10">
    <name type="scientific">Obba rivulosa</name>
    <dbReference type="NCBI Taxonomy" id="1052685"/>
    <lineage>
        <taxon>Eukaryota</taxon>
        <taxon>Fungi</taxon>
        <taxon>Dikarya</taxon>
        <taxon>Basidiomycota</taxon>
        <taxon>Agaricomycotina</taxon>
        <taxon>Agaricomycetes</taxon>
        <taxon>Polyporales</taxon>
        <taxon>Gelatoporiaceae</taxon>
        <taxon>Obba</taxon>
    </lineage>
</organism>
<keyword evidence="10" id="KW-1185">Reference proteome</keyword>
<comment type="similarity">
    <text evidence="2">Belongs to the CLASP family.</text>
</comment>
<dbReference type="Pfam" id="PF12348">
    <property type="entry name" value="CLASP_N"/>
    <property type="match status" value="1"/>
</dbReference>
<dbReference type="GO" id="GO:0051301">
    <property type="term" value="P:cell division"/>
    <property type="evidence" value="ECO:0007669"/>
    <property type="project" value="UniProtKB-KW"/>
</dbReference>
<dbReference type="GO" id="GO:1902903">
    <property type="term" value="P:regulation of supramolecular fiber organization"/>
    <property type="evidence" value="ECO:0007669"/>
    <property type="project" value="UniProtKB-ARBA"/>
</dbReference>
<evidence type="ECO:0000256" key="4">
    <source>
        <dbReference type="ARBA" id="ARBA00022701"/>
    </source>
</evidence>
<keyword evidence="4" id="KW-0493">Microtubule</keyword>
<evidence type="ECO:0000256" key="1">
    <source>
        <dbReference type="ARBA" id="ARBA00004186"/>
    </source>
</evidence>
<evidence type="ECO:0000256" key="2">
    <source>
        <dbReference type="ARBA" id="ARBA00009549"/>
    </source>
</evidence>
<dbReference type="InterPro" id="IPR011989">
    <property type="entry name" value="ARM-like"/>
</dbReference>
<dbReference type="AlphaFoldDB" id="A0A8E2B314"/>
<protein>
    <recommendedName>
        <fullName evidence="8">CLASP N-terminal domain-containing protein</fullName>
    </recommendedName>
</protein>
<keyword evidence="6" id="KW-0963">Cytoplasm</keyword>
<dbReference type="GO" id="GO:0090307">
    <property type="term" value="P:mitotic spindle assembly"/>
    <property type="evidence" value="ECO:0007669"/>
    <property type="project" value="TreeGrafter"/>
</dbReference>
<dbReference type="PANTHER" id="PTHR21567">
    <property type="entry name" value="CLASP"/>
    <property type="match status" value="1"/>
</dbReference>
<dbReference type="Proteomes" id="UP000250043">
    <property type="component" value="Unassembled WGS sequence"/>
</dbReference>
<evidence type="ECO:0000256" key="7">
    <source>
        <dbReference type="PROSITE-ProRule" id="PRU00103"/>
    </source>
</evidence>
<dbReference type="PROSITE" id="PS50077">
    <property type="entry name" value="HEAT_REPEAT"/>
    <property type="match status" value="1"/>
</dbReference>
<dbReference type="InterPro" id="IPR021133">
    <property type="entry name" value="HEAT_type_2"/>
</dbReference>
<comment type="subcellular location">
    <subcellularLocation>
        <location evidence="1">Cytoplasm</location>
        <location evidence="1">Cytoskeleton</location>
        <location evidence="1">Spindle</location>
    </subcellularLocation>
</comment>
<feature type="repeat" description="HEAT" evidence="7">
    <location>
        <begin position="135"/>
        <end position="173"/>
    </location>
</feature>
<feature type="non-terminal residue" evidence="9">
    <location>
        <position position="1"/>
    </location>
</feature>
<dbReference type="PANTHER" id="PTHR21567:SF60">
    <property type="entry name" value="CLASP N-TERMINAL DOMAIN-CONTAINING PROTEIN"/>
    <property type="match status" value="1"/>
</dbReference>
<accession>A0A8E2B314</accession>
<dbReference type="GO" id="GO:0005876">
    <property type="term" value="C:spindle microtubule"/>
    <property type="evidence" value="ECO:0007669"/>
    <property type="project" value="TreeGrafter"/>
</dbReference>
<sequence>CTSVPALDEQLAAIRDSVCLPESDETWDTIAHAIQRLASLTRGSALVFGPYFITSIRTLSRPLTGAITSERSRLSGIAIDLVCVLSDVLADLFTPLIPLFLPTLLVLCSRTNKVFITRAKACIATIIQNTRSISILPYLLDAAKDKSSSLRLAAAEGALACLNSFNPPDFEKEPRAREVEGIIRAVATDANADVRKIGRQIFEAYKVLLPKRVERYVLLYTELDFAET</sequence>
<dbReference type="GO" id="GO:0031110">
    <property type="term" value="P:regulation of microtubule polymerization or depolymerization"/>
    <property type="evidence" value="ECO:0007669"/>
    <property type="project" value="UniProtKB-ARBA"/>
</dbReference>